<dbReference type="OrthoDB" id="7870971at2"/>
<dbReference type="Proteomes" id="UP000277498">
    <property type="component" value="Unassembled WGS sequence"/>
</dbReference>
<proteinExistence type="predicted"/>
<protein>
    <recommendedName>
        <fullName evidence="3">Flagellar assembly protein H</fullName>
    </recommendedName>
</protein>
<dbReference type="EMBL" id="UXAW01000033">
    <property type="protein sequence ID" value="VDC20302.1"/>
    <property type="molecule type" value="Genomic_DNA"/>
</dbReference>
<accession>A0A3P5WHQ4</accession>
<evidence type="ECO:0000313" key="1">
    <source>
        <dbReference type="EMBL" id="VDC20302.1"/>
    </source>
</evidence>
<organism evidence="1 2">
    <name type="scientific">Pseudogemmobacter humi</name>
    <dbReference type="NCBI Taxonomy" id="2483812"/>
    <lineage>
        <taxon>Bacteria</taxon>
        <taxon>Pseudomonadati</taxon>
        <taxon>Pseudomonadota</taxon>
        <taxon>Alphaproteobacteria</taxon>
        <taxon>Rhodobacterales</taxon>
        <taxon>Paracoccaceae</taxon>
        <taxon>Pseudogemmobacter</taxon>
    </lineage>
</organism>
<evidence type="ECO:0008006" key="3">
    <source>
        <dbReference type="Google" id="ProtNLM"/>
    </source>
</evidence>
<dbReference type="RefSeq" id="WP_124084854.1">
    <property type="nucleotide sequence ID" value="NZ_UXAW01000033.1"/>
</dbReference>
<gene>
    <name evidence="1" type="ORF">XINFAN_00421</name>
</gene>
<reference evidence="1 2" key="1">
    <citation type="submission" date="2018-11" db="EMBL/GenBank/DDBJ databases">
        <authorList>
            <person name="Criscuolo A."/>
        </authorList>
    </citation>
    <scope>NUCLEOTIDE SEQUENCE [LARGE SCALE GENOMIC DNA]</scope>
    <source>
        <strain evidence="1">ACIP111625</strain>
    </source>
</reference>
<sequence length="198" mass="21469">MPLPQLEVFETATPDTAPEVVVTDRASVEEARLAAWEQGYRAGWDDAVSAEAGEKEKIAADLARNLQALAFTWQEARAHILSAVEPLLTGMVERILPELARESLAPMVLEQLMPLAAEAADQPATLVLNPAVRTRVETMLTAATGLPLVIEEEPSLGEGQVYIRLGLREVKVDLSRATAEITAAVRNFFTLSQENPDG</sequence>
<dbReference type="AlphaFoldDB" id="A0A3P5WHQ4"/>
<evidence type="ECO:0000313" key="2">
    <source>
        <dbReference type="Proteomes" id="UP000277498"/>
    </source>
</evidence>
<name>A0A3P5WHQ4_9RHOB</name>
<keyword evidence="2" id="KW-1185">Reference proteome</keyword>